<evidence type="ECO:0000256" key="3">
    <source>
        <dbReference type="ARBA" id="ARBA00007222"/>
    </source>
</evidence>
<dbReference type="Pfam" id="PF02815">
    <property type="entry name" value="MIR"/>
    <property type="match status" value="1"/>
</dbReference>
<evidence type="ECO:0000256" key="7">
    <source>
        <dbReference type="ARBA" id="ARBA00022692"/>
    </source>
</evidence>
<evidence type="ECO:0000259" key="16">
    <source>
        <dbReference type="PROSITE" id="PS50919"/>
    </source>
</evidence>
<dbReference type="Pfam" id="PF02366">
    <property type="entry name" value="PMT"/>
    <property type="match status" value="1"/>
</dbReference>
<dbReference type="PANTHER" id="PTHR10050">
    <property type="entry name" value="DOLICHYL-PHOSPHATE-MANNOSE--PROTEIN MANNOSYLTRANSFERASE"/>
    <property type="match status" value="1"/>
</dbReference>
<feature type="transmembrane region" description="Helical" evidence="15">
    <location>
        <begin position="171"/>
        <end position="188"/>
    </location>
</feature>
<dbReference type="PANTHER" id="PTHR10050:SF50">
    <property type="entry name" value="DOLICHYL-PHOSPHATE-MANNOSE--PROTEIN MANNOSYLTRANSFERASE 1-RELATED"/>
    <property type="match status" value="1"/>
</dbReference>
<evidence type="ECO:0000256" key="12">
    <source>
        <dbReference type="ARBA" id="ARBA00023180"/>
    </source>
</evidence>
<dbReference type="AlphaFoldDB" id="A0A1G4KP89"/>
<keyword evidence="9 15" id="KW-0256">Endoplasmic reticulum</keyword>
<feature type="transmembrane region" description="Helical" evidence="15">
    <location>
        <begin position="668"/>
        <end position="685"/>
    </location>
</feature>
<dbReference type="GO" id="GO:0005789">
    <property type="term" value="C:endoplasmic reticulum membrane"/>
    <property type="evidence" value="ECO:0007669"/>
    <property type="project" value="UniProtKB-SubCell"/>
</dbReference>
<keyword evidence="6 15" id="KW-0808">Transferase</keyword>
<keyword evidence="7 15" id="KW-0812">Transmembrane</keyword>
<name>A0A1G4KP89_KOMPC</name>
<feature type="transmembrane region" description="Helical" evidence="15">
    <location>
        <begin position="691"/>
        <end position="711"/>
    </location>
</feature>
<proteinExistence type="inferred from homology"/>
<keyword evidence="11 15" id="KW-0472">Membrane</keyword>
<evidence type="ECO:0000256" key="6">
    <source>
        <dbReference type="ARBA" id="ARBA00022679"/>
    </source>
</evidence>
<evidence type="ECO:0000256" key="13">
    <source>
        <dbReference type="ARBA" id="ARBA00045085"/>
    </source>
</evidence>
<keyword evidence="10 15" id="KW-1133">Transmembrane helix</keyword>
<gene>
    <name evidence="17" type="primary">PMT5</name>
    <name evidence="17" type="ordered locus">PP7435_Chr1-0605</name>
</gene>
<dbReference type="Gene3D" id="2.80.10.50">
    <property type="match status" value="1"/>
</dbReference>
<dbReference type="EMBL" id="FR839628">
    <property type="protein sequence ID" value="SCV11822.1"/>
    <property type="molecule type" value="Genomic_DNA"/>
</dbReference>
<dbReference type="Proteomes" id="UP000006853">
    <property type="component" value="Chromosome 1"/>
</dbReference>
<evidence type="ECO:0000313" key="18">
    <source>
        <dbReference type="Proteomes" id="UP000006853"/>
    </source>
</evidence>
<feature type="transmembrane region" description="Helical" evidence="15">
    <location>
        <begin position="225"/>
        <end position="241"/>
    </location>
</feature>
<accession>A0A1G4KP89</accession>
<keyword evidence="8" id="KW-0677">Repeat</keyword>
<evidence type="ECO:0000256" key="11">
    <source>
        <dbReference type="ARBA" id="ARBA00023136"/>
    </source>
</evidence>
<comment type="pathway">
    <text evidence="2 15">Protein modification; protein glycosylation.</text>
</comment>
<dbReference type="GO" id="GO:0004169">
    <property type="term" value="F:dolichyl-phosphate-mannose-protein mannosyltransferase activity"/>
    <property type="evidence" value="ECO:0007669"/>
    <property type="project" value="UniProtKB-UniRule"/>
</dbReference>
<feature type="transmembrane region" description="Helical" evidence="15">
    <location>
        <begin position="598"/>
        <end position="619"/>
    </location>
</feature>
<feature type="domain" description="MIR" evidence="16">
    <location>
        <begin position="466"/>
        <end position="522"/>
    </location>
</feature>
<feature type="transmembrane region" description="Helical" evidence="15">
    <location>
        <begin position="248"/>
        <end position="266"/>
    </location>
</feature>
<dbReference type="UniPathway" id="UPA00378"/>
<dbReference type="PROSITE" id="PS50919">
    <property type="entry name" value="MIR"/>
    <property type="match status" value="3"/>
</dbReference>
<keyword evidence="18" id="KW-1185">Reference proteome</keyword>
<evidence type="ECO:0000256" key="14">
    <source>
        <dbReference type="ARBA" id="ARBA00045102"/>
    </source>
</evidence>
<feature type="domain" description="MIR" evidence="16">
    <location>
        <begin position="333"/>
        <end position="385"/>
    </location>
</feature>
<reference evidence="17 18" key="2">
    <citation type="journal article" date="2016" name="FEMS Yeast Res.">
        <title>Curation of the genome annotation of Pichia pastoris (Komagataella phaffii) CBS7435 from gene level to protein function.</title>
        <authorList>
            <person name="Valli M."/>
            <person name="Tatto N.E."/>
            <person name="Peymann A."/>
            <person name="Gruber C."/>
            <person name="Landes N."/>
            <person name="Ekker H."/>
            <person name="Thallinger G.G."/>
            <person name="Mattanovich D."/>
            <person name="Gasser B."/>
            <person name="Graf A.B."/>
        </authorList>
    </citation>
    <scope>GENOME REANNOTATION</scope>
    <source>
        <strain evidence="17 18">ATCC 76273 / CBS 7435 / CECT 11047 / NRRL Y-11430 / Wegner 21-1</strain>
    </source>
</reference>
<comment type="similarity">
    <text evidence="3 15">Belongs to the glycosyltransferase 39 family.</text>
</comment>
<dbReference type="InterPro" id="IPR027005">
    <property type="entry name" value="PMT-like"/>
</dbReference>
<evidence type="ECO:0000256" key="1">
    <source>
        <dbReference type="ARBA" id="ARBA00004477"/>
    </source>
</evidence>
<feature type="domain" description="MIR" evidence="16">
    <location>
        <begin position="397"/>
        <end position="456"/>
    </location>
</feature>
<dbReference type="EC" id="2.4.1.109" evidence="4 15"/>
<dbReference type="SMR" id="A0A1G4KP89"/>
<feature type="transmembrane region" description="Helical" evidence="15">
    <location>
        <begin position="639"/>
        <end position="656"/>
    </location>
</feature>
<evidence type="ECO:0000256" key="5">
    <source>
        <dbReference type="ARBA" id="ARBA00022676"/>
    </source>
</evidence>
<evidence type="ECO:0000313" key="17">
    <source>
        <dbReference type="EMBL" id="SCV11822.1"/>
    </source>
</evidence>
<comment type="catalytic activity">
    <reaction evidence="13 15">
        <text>a di-trans,poly-cis-dolichyl beta-D-mannosyl phosphate + L-threonyl-[protein] = 3-O-(alpha-D-mannosyl)-L-threonyl-[protein] + a di-trans,poly-cis-dolichyl phosphate + H(+)</text>
        <dbReference type="Rhea" id="RHEA:53396"/>
        <dbReference type="Rhea" id="RHEA-COMP:11060"/>
        <dbReference type="Rhea" id="RHEA-COMP:13547"/>
        <dbReference type="Rhea" id="RHEA-COMP:19498"/>
        <dbReference type="Rhea" id="RHEA-COMP:19501"/>
        <dbReference type="ChEBI" id="CHEBI:15378"/>
        <dbReference type="ChEBI" id="CHEBI:30013"/>
        <dbReference type="ChEBI" id="CHEBI:57683"/>
        <dbReference type="ChEBI" id="CHEBI:58211"/>
        <dbReference type="ChEBI" id="CHEBI:137323"/>
        <dbReference type="EC" id="2.4.1.109"/>
    </reaction>
</comment>
<comment type="catalytic activity">
    <reaction evidence="14 15">
        <text>a di-trans,poly-cis-dolichyl beta-D-mannosyl phosphate + L-seryl-[protein] = 3-O-(alpha-D-mannosyl)-L-seryl-[protein] + a di-trans,poly-cis-dolichyl phosphate + H(+)</text>
        <dbReference type="Rhea" id="RHEA:17377"/>
        <dbReference type="Rhea" id="RHEA-COMP:9863"/>
        <dbReference type="Rhea" id="RHEA-COMP:13546"/>
        <dbReference type="Rhea" id="RHEA-COMP:19498"/>
        <dbReference type="Rhea" id="RHEA-COMP:19501"/>
        <dbReference type="ChEBI" id="CHEBI:15378"/>
        <dbReference type="ChEBI" id="CHEBI:29999"/>
        <dbReference type="ChEBI" id="CHEBI:57683"/>
        <dbReference type="ChEBI" id="CHEBI:58211"/>
        <dbReference type="ChEBI" id="CHEBI:137321"/>
        <dbReference type="EC" id="2.4.1.109"/>
    </reaction>
</comment>
<evidence type="ECO:0000256" key="8">
    <source>
        <dbReference type="ARBA" id="ARBA00022737"/>
    </source>
</evidence>
<dbReference type="InterPro" id="IPR003342">
    <property type="entry name" value="ArnT-like_N"/>
</dbReference>
<keyword evidence="12" id="KW-0325">Glycoprotein</keyword>
<evidence type="ECO:0000256" key="9">
    <source>
        <dbReference type="ARBA" id="ARBA00022824"/>
    </source>
</evidence>
<dbReference type="InterPro" id="IPR036300">
    <property type="entry name" value="MIR_dom_sf"/>
</dbReference>
<comment type="subcellular location">
    <subcellularLocation>
        <location evidence="1 15">Endoplasmic reticulum membrane</location>
        <topology evidence="1 15">Multi-pass membrane protein</topology>
    </subcellularLocation>
</comment>
<dbReference type="SUPFAM" id="SSF82109">
    <property type="entry name" value="MIR domain"/>
    <property type="match status" value="1"/>
</dbReference>
<dbReference type="SMART" id="SM00472">
    <property type="entry name" value="MIR"/>
    <property type="match status" value="3"/>
</dbReference>
<keyword evidence="5 15" id="KW-0328">Glycosyltransferase</keyword>
<dbReference type="InterPro" id="IPR032421">
    <property type="entry name" value="PMT_4TMC"/>
</dbReference>
<evidence type="ECO:0000256" key="10">
    <source>
        <dbReference type="ARBA" id="ARBA00022989"/>
    </source>
</evidence>
<feature type="transmembrane region" description="Helical" evidence="15">
    <location>
        <begin position="144"/>
        <end position="165"/>
    </location>
</feature>
<feature type="transmembrane region" description="Helical" evidence="15">
    <location>
        <begin position="286"/>
        <end position="306"/>
    </location>
</feature>
<sequence length="741" mass="85483">MTPEIFGQTYQRTPHHSTIAQQYMAAFEYKKGIQRPYFFTKPLVKPITLSGFEKIQLALFLAFTVAVRFFNIQYPNQIVFDEVHFGKYARNYINSSYFMDVHPPLVKMLYAAIGYLGGYRGDFVFNKIGDNYIGKEGEKLVPYVLMRSFPAICGVLIVILSYFILRYSGCRHFIALFGALLVCIENSLVAQSRFILLDSPLLLFIVLTVYSFVRFSNEPEPFGKGWIRYLFFTGVSLGLSVSSKWVGIFTIGWLGVMTVNQLWWLIGDLSVPDRDVVKHVLYRAYFLIILPVIIYLGVFAIHFLVLHEASGGSGTVSPRFKASLDGTDFSNLYANVSFGSTVSIRHLGTGEFLHSHNHTYPKSHNQQVTLYGYKDSNNLFTIEKKDKLSDKELFGEVSFLRHRDVIRLFHKKTQGYLHVSDSRPPISEQEYNNEVSIIGDKDYVPDVNENFEVKIIKEYSDEDAKHEVKSIGTVFQLFHKGTKCTLFGHRVKLPKDWGFGQLEVTCIESPVLKNSLWYIEENTHPLFNQTYPAKVKVEPLGFFGKFLELHQKMWKTNAGLTASHKYSSRPEDWPVLDRGVNYFNRSGRTIYLLGNLPIYWGIVFTIGVFVVFKLVQLWKWKPNHAPTVTDASAKYDSQFFIYFVGWLFHFAPSFLMERQLFLHHYIPSLWFGIISIAVLSEYVWAKLGKIVGFFYVMTILGLSGFFFYWYAPIVYGLEWNKDTCLGSRLLPNWDIPCDQFQ</sequence>
<dbReference type="Pfam" id="PF16192">
    <property type="entry name" value="PMT_4TMC"/>
    <property type="match status" value="1"/>
</dbReference>
<protein>
    <recommendedName>
        <fullName evidence="4 15">Dolichyl-phosphate-mannose--protein mannosyltransferase</fullName>
        <ecNumber evidence="4 15">2.4.1.109</ecNumber>
    </recommendedName>
</protein>
<evidence type="ECO:0000256" key="15">
    <source>
        <dbReference type="RuleBase" id="RU367007"/>
    </source>
</evidence>
<evidence type="ECO:0000256" key="2">
    <source>
        <dbReference type="ARBA" id="ARBA00004922"/>
    </source>
</evidence>
<comment type="function">
    <text evidence="15">Transfers mannose from Dol-P-mannose to Ser or Thr residues on proteins.</text>
</comment>
<reference evidence="17 18" key="1">
    <citation type="journal article" date="2011" name="J. Biotechnol.">
        <title>High-quality genome sequence of Pichia pastoris CBS7435.</title>
        <authorList>
            <person name="Kuberl A."/>
            <person name="Schneider J."/>
            <person name="Thallinger G.G."/>
            <person name="Anderl I."/>
            <person name="Wibberg D."/>
            <person name="Hajek T."/>
            <person name="Jaenicke S."/>
            <person name="Brinkrolf K."/>
            <person name="Goesmann A."/>
            <person name="Szczepanowski R."/>
            <person name="Puhler A."/>
            <person name="Schwab H."/>
            <person name="Glieder A."/>
            <person name="Pichler H."/>
        </authorList>
    </citation>
    <scope>NUCLEOTIDE SEQUENCE [LARGE SCALE GENOMIC DNA]</scope>
    <source>
        <strain evidence="18">ATCC 76273 / CBS 7435 / CECT 11047 / NRRL Y-11430 / Wegner 21-1</strain>
    </source>
</reference>
<feature type="transmembrane region" description="Helical" evidence="15">
    <location>
        <begin position="195"/>
        <end position="213"/>
    </location>
</feature>
<organism evidence="17 18">
    <name type="scientific">Komagataella phaffii (strain ATCC 76273 / CBS 7435 / CECT 11047 / NRRL Y-11430 / Wegner 21-1)</name>
    <name type="common">Yeast</name>
    <name type="synonym">Pichia pastoris</name>
    <dbReference type="NCBI Taxonomy" id="981350"/>
    <lineage>
        <taxon>Eukaryota</taxon>
        <taxon>Fungi</taxon>
        <taxon>Dikarya</taxon>
        <taxon>Ascomycota</taxon>
        <taxon>Saccharomycotina</taxon>
        <taxon>Pichiomycetes</taxon>
        <taxon>Pichiales</taxon>
        <taxon>Pichiaceae</taxon>
        <taxon>Komagataella</taxon>
    </lineage>
</organism>
<dbReference type="InterPro" id="IPR016093">
    <property type="entry name" value="MIR_motif"/>
</dbReference>
<evidence type="ECO:0000256" key="4">
    <source>
        <dbReference type="ARBA" id="ARBA00012839"/>
    </source>
</evidence>